<dbReference type="Pfam" id="PF00486">
    <property type="entry name" value="Trans_reg_C"/>
    <property type="match status" value="1"/>
</dbReference>
<dbReference type="SMART" id="SM00862">
    <property type="entry name" value="Trans_reg_C"/>
    <property type="match status" value="1"/>
</dbReference>
<evidence type="ECO:0000256" key="1">
    <source>
        <dbReference type="ARBA" id="ARBA00023125"/>
    </source>
</evidence>
<evidence type="ECO:0000313" key="5">
    <source>
        <dbReference type="Proteomes" id="UP000269041"/>
    </source>
</evidence>
<dbReference type="Gene3D" id="1.10.10.10">
    <property type="entry name" value="Winged helix-like DNA-binding domain superfamily/Winged helix DNA-binding domain"/>
    <property type="match status" value="1"/>
</dbReference>
<keyword evidence="5" id="KW-1185">Reference proteome</keyword>
<dbReference type="OrthoDB" id="5872601at2"/>
<dbReference type="CDD" id="cd00383">
    <property type="entry name" value="trans_reg_C"/>
    <property type="match status" value="1"/>
</dbReference>
<organism evidence="4 5">
    <name type="scientific">Vibrio pectenicida</name>
    <dbReference type="NCBI Taxonomy" id="62763"/>
    <lineage>
        <taxon>Bacteria</taxon>
        <taxon>Pseudomonadati</taxon>
        <taxon>Pseudomonadota</taxon>
        <taxon>Gammaproteobacteria</taxon>
        <taxon>Vibrionales</taxon>
        <taxon>Vibrionaceae</taxon>
        <taxon>Vibrio</taxon>
    </lineage>
</organism>
<dbReference type="InterPro" id="IPR036388">
    <property type="entry name" value="WH-like_DNA-bd_sf"/>
</dbReference>
<comment type="caution">
    <text evidence="4">The sequence shown here is derived from an EMBL/GenBank/DDBJ whole genome shotgun (WGS) entry which is preliminary data.</text>
</comment>
<dbReference type="GO" id="GO:0006355">
    <property type="term" value="P:regulation of DNA-templated transcription"/>
    <property type="evidence" value="ECO:0007669"/>
    <property type="project" value="InterPro"/>
</dbReference>
<feature type="domain" description="OmpR/PhoB-type" evidence="3">
    <location>
        <begin position="1"/>
        <end position="100"/>
    </location>
</feature>
<dbReference type="RefSeq" id="WP_125319747.1">
    <property type="nucleotide sequence ID" value="NZ_AP024889.1"/>
</dbReference>
<dbReference type="InterPro" id="IPR016032">
    <property type="entry name" value="Sig_transdc_resp-reg_C-effctor"/>
</dbReference>
<sequence length="218" mass="24616">MLIINEYLILNLLAGSVEDLTTGRKTMLGGNEVAMLKFMIEHPNVPLTKSTLLEQVWHKKGVIVEESSLLHCISSCRKALRDKDAEIISTVRGVGYRFNGEIENYQPKLVVPKTKAQPSTDTRQAETNWFILNKQRSVYLVTFALSAFVSHWTVLSWNSPWVEADYTETFYAQCTLSTISPVILNQVRAFETGNQVILVKEDGSSVSYRPKDVEVVCE</sequence>
<dbReference type="Proteomes" id="UP000269041">
    <property type="component" value="Unassembled WGS sequence"/>
</dbReference>
<feature type="DNA-binding region" description="OmpR/PhoB-type" evidence="2">
    <location>
        <begin position="1"/>
        <end position="100"/>
    </location>
</feature>
<dbReference type="GO" id="GO:0003677">
    <property type="term" value="F:DNA binding"/>
    <property type="evidence" value="ECO:0007669"/>
    <property type="project" value="UniProtKB-UniRule"/>
</dbReference>
<evidence type="ECO:0000313" key="4">
    <source>
        <dbReference type="EMBL" id="RSD32538.1"/>
    </source>
</evidence>
<evidence type="ECO:0000259" key="3">
    <source>
        <dbReference type="PROSITE" id="PS51755"/>
    </source>
</evidence>
<dbReference type="PROSITE" id="PS51755">
    <property type="entry name" value="OMPR_PHOB"/>
    <property type="match status" value="1"/>
</dbReference>
<dbReference type="GO" id="GO:0000160">
    <property type="term" value="P:phosphorelay signal transduction system"/>
    <property type="evidence" value="ECO:0007669"/>
    <property type="project" value="InterPro"/>
</dbReference>
<gene>
    <name evidence="4" type="ORF">EJA03_02920</name>
</gene>
<protein>
    <submittedName>
        <fullName evidence="4">Helix-turn-helix domain-containing protein</fullName>
    </submittedName>
</protein>
<dbReference type="EMBL" id="RSFA01000007">
    <property type="protein sequence ID" value="RSD32538.1"/>
    <property type="molecule type" value="Genomic_DNA"/>
</dbReference>
<evidence type="ECO:0000256" key="2">
    <source>
        <dbReference type="PROSITE-ProRule" id="PRU01091"/>
    </source>
</evidence>
<dbReference type="AlphaFoldDB" id="A0A3R9L409"/>
<dbReference type="SUPFAM" id="SSF46894">
    <property type="entry name" value="C-terminal effector domain of the bipartite response regulators"/>
    <property type="match status" value="1"/>
</dbReference>
<reference evidence="4 5" key="1">
    <citation type="submission" date="2018-12" db="EMBL/GenBank/DDBJ databases">
        <title>Genomic taxonomy of the Vibrionaceae family.</title>
        <authorList>
            <person name="Gomez-Gil B."/>
            <person name="Enciso-Ibarra K."/>
        </authorList>
    </citation>
    <scope>NUCLEOTIDE SEQUENCE [LARGE SCALE GENOMIC DNA]</scope>
    <source>
        <strain evidence="4 5">CAIM 594</strain>
    </source>
</reference>
<accession>A0A3R9L409</accession>
<name>A0A3R9L409_9VIBR</name>
<proteinExistence type="predicted"/>
<dbReference type="InterPro" id="IPR001867">
    <property type="entry name" value="OmpR/PhoB-type_DNA-bd"/>
</dbReference>
<keyword evidence="1 2" id="KW-0238">DNA-binding</keyword>